<dbReference type="PROSITE" id="PS50994">
    <property type="entry name" value="INTEGRASE"/>
    <property type="match status" value="1"/>
</dbReference>
<protein>
    <recommendedName>
        <fullName evidence="6">Integrase catalytic domain-containing protein</fullName>
    </recommendedName>
</protein>
<feature type="region of interest" description="Disordered" evidence="1">
    <location>
        <begin position="1"/>
        <end position="25"/>
    </location>
</feature>
<dbReference type="Proteomes" id="UP001057375">
    <property type="component" value="Unassembled WGS sequence"/>
</dbReference>
<dbReference type="InterPro" id="IPR050951">
    <property type="entry name" value="Retrovirus_Pol_polyprotein"/>
</dbReference>
<dbReference type="InterPro" id="IPR016197">
    <property type="entry name" value="Chromo-like_dom_sf"/>
</dbReference>
<dbReference type="Pfam" id="PF00385">
    <property type="entry name" value="Chromo"/>
    <property type="match status" value="1"/>
</dbReference>
<dbReference type="SUPFAM" id="SSF53098">
    <property type="entry name" value="Ribonuclease H-like"/>
    <property type="match status" value="1"/>
</dbReference>
<reference evidence="4" key="1">
    <citation type="submission" date="2022-03" db="EMBL/GenBank/DDBJ databases">
        <title>Draft genome sequence of Aduncisulcus paluster, a free-living microaerophilic Fornicata.</title>
        <authorList>
            <person name="Yuyama I."/>
            <person name="Kume K."/>
            <person name="Tamura T."/>
            <person name="Inagaki Y."/>
            <person name="Hashimoto T."/>
        </authorList>
    </citation>
    <scope>NUCLEOTIDE SEQUENCE</scope>
    <source>
        <strain evidence="4">NY0171</strain>
    </source>
</reference>
<feature type="domain" description="Chromo" evidence="2">
    <location>
        <begin position="319"/>
        <end position="378"/>
    </location>
</feature>
<gene>
    <name evidence="4" type="ORF">ADUPG1_006053</name>
</gene>
<feature type="domain" description="Integrase catalytic" evidence="3">
    <location>
        <begin position="21"/>
        <end position="194"/>
    </location>
</feature>
<evidence type="ECO:0000313" key="4">
    <source>
        <dbReference type="EMBL" id="GKT31670.1"/>
    </source>
</evidence>
<dbReference type="InterPro" id="IPR000953">
    <property type="entry name" value="Chromo/chromo_shadow_dom"/>
</dbReference>
<dbReference type="Gene3D" id="3.30.420.10">
    <property type="entry name" value="Ribonuclease H-like superfamily/Ribonuclease H"/>
    <property type="match status" value="1"/>
</dbReference>
<evidence type="ECO:0008006" key="6">
    <source>
        <dbReference type="Google" id="ProtNLM"/>
    </source>
</evidence>
<organism evidence="4 5">
    <name type="scientific">Aduncisulcus paluster</name>
    <dbReference type="NCBI Taxonomy" id="2918883"/>
    <lineage>
        <taxon>Eukaryota</taxon>
        <taxon>Metamonada</taxon>
        <taxon>Carpediemonas-like organisms</taxon>
        <taxon>Aduncisulcus</taxon>
    </lineage>
</organism>
<dbReference type="InterPro" id="IPR001584">
    <property type="entry name" value="Integrase_cat-core"/>
</dbReference>
<dbReference type="InterPro" id="IPR012337">
    <property type="entry name" value="RNaseH-like_sf"/>
</dbReference>
<sequence>MAIKVMNNKDTEKSERTTAMDPPKPPFLKSLDTKNWGEFTRELTHYKSLGGTKNWIEMVEASTLAVITDISDVPDLMIFKTSEEAAYKLLNFFAIFGPPQWLRSDQGKQFDCSLMNELCRRLGIRKKLTMSYNHQENGVVERINLEIRKLHKIYLMENDEIDYDQFAATAMLAINARPHSKLGASPFEVMFIRKCPELKALDTAESLKEEDKWKSLRTMREEFKERLERKDESEEIDREVFTEGELVLLEHFKKIPSKNSPLYKGPFRVMKLLDGKKAEIQTIDGGEIQEVAQRWLRKFTGKAPEKDLAKFQSKDEEEWKIEKIIRHRGGRKILLSFKVKWEDYGEDEASWLSFKELKDCEALDIYLEANVNLKNRLDKKEVNI</sequence>
<evidence type="ECO:0000259" key="2">
    <source>
        <dbReference type="PROSITE" id="PS50013"/>
    </source>
</evidence>
<feature type="compositionally biased region" description="Basic and acidic residues" evidence="1">
    <location>
        <begin position="7"/>
        <end position="18"/>
    </location>
</feature>
<dbReference type="PANTHER" id="PTHR37984:SF5">
    <property type="entry name" value="PROTEIN NYNRIN-LIKE"/>
    <property type="match status" value="1"/>
</dbReference>
<dbReference type="SUPFAM" id="SSF54160">
    <property type="entry name" value="Chromo domain-like"/>
    <property type="match status" value="1"/>
</dbReference>
<dbReference type="EMBL" id="BQXS01009714">
    <property type="protein sequence ID" value="GKT31670.1"/>
    <property type="molecule type" value="Genomic_DNA"/>
</dbReference>
<name>A0ABQ5KGL1_9EUKA</name>
<dbReference type="Gene3D" id="2.40.50.40">
    <property type="match status" value="1"/>
</dbReference>
<evidence type="ECO:0000313" key="5">
    <source>
        <dbReference type="Proteomes" id="UP001057375"/>
    </source>
</evidence>
<comment type="caution">
    <text evidence="4">The sequence shown here is derived from an EMBL/GenBank/DDBJ whole genome shotgun (WGS) entry which is preliminary data.</text>
</comment>
<evidence type="ECO:0000259" key="3">
    <source>
        <dbReference type="PROSITE" id="PS50994"/>
    </source>
</evidence>
<accession>A0ABQ5KGL1</accession>
<keyword evidence="5" id="KW-1185">Reference proteome</keyword>
<evidence type="ECO:0000256" key="1">
    <source>
        <dbReference type="SAM" id="MobiDB-lite"/>
    </source>
</evidence>
<dbReference type="PANTHER" id="PTHR37984">
    <property type="entry name" value="PROTEIN CBG26694"/>
    <property type="match status" value="1"/>
</dbReference>
<dbReference type="SMART" id="SM00298">
    <property type="entry name" value="CHROMO"/>
    <property type="match status" value="1"/>
</dbReference>
<dbReference type="InterPro" id="IPR036397">
    <property type="entry name" value="RNaseH_sf"/>
</dbReference>
<dbReference type="PROSITE" id="PS50013">
    <property type="entry name" value="CHROMO_2"/>
    <property type="match status" value="1"/>
</dbReference>
<proteinExistence type="predicted"/>
<dbReference type="InterPro" id="IPR023780">
    <property type="entry name" value="Chromo_domain"/>
</dbReference>